<sequence length="169" mass="17339">MRHAFSIPVLAAVLVVATSPVAAAEMPVAVKIPRLTVEASEKLARATLEACRKQGIQIAVTVVDRSGDPMVVLRDTLAPRLTLEISRQKAYTAVNFNASTGSMASRFTHPFSVGKVEGLVFSAGGLPIEAAGNIVGAVGVSGAPTGEQDEACAKAGLDAIALDLESASL</sequence>
<dbReference type="PANTHER" id="PTHR34309:SF10">
    <property type="entry name" value="SLR1406 PROTEIN"/>
    <property type="match status" value="1"/>
</dbReference>
<evidence type="ECO:0000313" key="2">
    <source>
        <dbReference type="EMBL" id="MEO1766947.1"/>
    </source>
</evidence>
<name>A0ABV0EGH8_9BURK</name>
<comment type="caution">
    <text evidence="2">The sequence shown here is derived from an EMBL/GenBank/DDBJ whole genome shotgun (WGS) entry which is preliminary data.</text>
</comment>
<keyword evidence="3" id="KW-1185">Reference proteome</keyword>
<gene>
    <name evidence="2" type="ORF">V6E02_06960</name>
</gene>
<dbReference type="SUPFAM" id="SSF143744">
    <property type="entry name" value="GlcG-like"/>
    <property type="match status" value="1"/>
</dbReference>
<dbReference type="PANTHER" id="PTHR34309">
    <property type="entry name" value="SLR1406 PROTEIN"/>
    <property type="match status" value="1"/>
</dbReference>
<dbReference type="Pfam" id="PF03928">
    <property type="entry name" value="HbpS-like"/>
    <property type="match status" value="1"/>
</dbReference>
<evidence type="ECO:0000313" key="3">
    <source>
        <dbReference type="Proteomes" id="UP001482231"/>
    </source>
</evidence>
<dbReference type="InterPro" id="IPR038084">
    <property type="entry name" value="PduO/GlcC-like_sf"/>
</dbReference>
<dbReference type="RefSeq" id="WP_347308057.1">
    <property type="nucleotide sequence ID" value="NZ_JBAJEX010000004.1"/>
</dbReference>
<feature type="signal peptide" evidence="1">
    <location>
        <begin position="1"/>
        <end position="23"/>
    </location>
</feature>
<dbReference type="InterPro" id="IPR052517">
    <property type="entry name" value="GlcG_carb_metab_protein"/>
</dbReference>
<dbReference type="InterPro" id="IPR005624">
    <property type="entry name" value="PduO/GlcC-like"/>
</dbReference>
<evidence type="ECO:0000256" key="1">
    <source>
        <dbReference type="SAM" id="SignalP"/>
    </source>
</evidence>
<protein>
    <submittedName>
        <fullName evidence="2">Heme-binding protein</fullName>
    </submittedName>
</protein>
<organism evidence="2 3">
    <name type="scientific">Thiobacter aerophilum</name>
    <dbReference type="NCBI Taxonomy" id="3121275"/>
    <lineage>
        <taxon>Bacteria</taxon>
        <taxon>Pseudomonadati</taxon>
        <taxon>Pseudomonadota</taxon>
        <taxon>Betaproteobacteria</taxon>
        <taxon>Burkholderiales</taxon>
        <taxon>Thiobacteraceae</taxon>
        <taxon>Thiobacter</taxon>
    </lineage>
</organism>
<proteinExistence type="predicted"/>
<accession>A0ABV0EGH8</accession>
<dbReference type="EMBL" id="JBAJEX010000004">
    <property type="protein sequence ID" value="MEO1766947.1"/>
    <property type="molecule type" value="Genomic_DNA"/>
</dbReference>
<feature type="chain" id="PRO_5046985881" evidence="1">
    <location>
        <begin position="24"/>
        <end position="169"/>
    </location>
</feature>
<dbReference type="Gene3D" id="3.30.450.150">
    <property type="entry name" value="Haem-degrading domain"/>
    <property type="match status" value="1"/>
</dbReference>
<keyword evidence="1" id="KW-0732">Signal</keyword>
<dbReference type="Proteomes" id="UP001482231">
    <property type="component" value="Unassembled WGS sequence"/>
</dbReference>
<reference evidence="2 3" key="1">
    <citation type="submission" date="2024-02" db="EMBL/GenBank/DDBJ databases">
        <title>New thermophilic sulfur-oxidizing bacteria from a hot springs of the Uzon caldera (Kamchatka, Russia).</title>
        <authorList>
            <person name="Dukat A.M."/>
            <person name="Elcheninov A.G."/>
            <person name="Frolov E.N."/>
        </authorList>
    </citation>
    <scope>NUCLEOTIDE SEQUENCE [LARGE SCALE GENOMIC DNA]</scope>
    <source>
        <strain evidence="2 3">AK1</strain>
    </source>
</reference>